<name>A0AAJ8L5V9_9TREE</name>
<proteinExistence type="predicted"/>
<feature type="compositionally biased region" description="Basic residues" evidence="1">
    <location>
        <begin position="1291"/>
        <end position="1302"/>
    </location>
</feature>
<evidence type="ECO:0000313" key="2">
    <source>
        <dbReference type="EMBL" id="WWC69662.1"/>
    </source>
</evidence>
<feature type="region of interest" description="Disordered" evidence="1">
    <location>
        <begin position="86"/>
        <end position="119"/>
    </location>
</feature>
<protein>
    <submittedName>
        <fullName evidence="2">Uncharacterized protein</fullName>
    </submittedName>
</protein>
<dbReference type="RefSeq" id="XP_070058900.1">
    <property type="nucleotide sequence ID" value="XM_070202799.1"/>
</dbReference>
<evidence type="ECO:0000313" key="3">
    <source>
        <dbReference type="Proteomes" id="UP000094020"/>
    </source>
</evidence>
<feature type="compositionally biased region" description="Polar residues" evidence="1">
    <location>
        <begin position="322"/>
        <end position="337"/>
    </location>
</feature>
<reference evidence="2" key="2">
    <citation type="submission" date="2024-02" db="EMBL/GenBank/DDBJ databases">
        <title>Comparative genomics of Cryptococcus and Kwoniella reveals pathogenesis evolution and contrasting modes of karyotype evolution via chromosome fusion or intercentromeric recombination.</title>
        <authorList>
            <person name="Coelho M.A."/>
            <person name="David-Palma M."/>
            <person name="Shea T."/>
            <person name="Bowers K."/>
            <person name="McGinley-Smith S."/>
            <person name="Mohammad A.W."/>
            <person name="Gnirke A."/>
            <person name="Yurkov A.M."/>
            <person name="Nowrousian M."/>
            <person name="Sun S."/>
            <person name="Cuomo C.A."/>
            <person name="Heitman J."/>
        </authorList>
    </citation>
    <scope>NUCLEOTIDE SEQUENCE</scope>
    <source>
        <strain evidence="2">CBS 10737</strain>
    </source>
</reference>
<feature type="compositionally biased region" description="Low complexity" evidence="1">
    <location>
        <begin position="1230"/>
        <end position="1254"/>
    </location>
</feature>
<dbReference type="GeneID" id="30169761"/>
<dbReference type="KEGG" id="kpin:30169761"/>
<feature type="compositionally biased region" description="Polar residues" evidence="1">
    <location>
        <begin position="1110"/>
        <end position="1120"/>
    </location>
</feature>
<keyword evidence="3" id="KW-1185">Reference proteome</keyword>
<feature type="region of interest" description="Disordered" evidence="1">
    <location>
        <begin position="1202"/>
        <end position="1302"/>
    </location>
</feature>
<feature type="region of interest" description="Disordered" evidence="1">
    <location>
        <begin position="649"/>
        <end position="676"/>
    </location>
</feature>
<feature type="region of interest" description="Disordered" evidence="1">
    <location>
        <begin position="1088"/>
        <end position="1133"/>
    </location>
</feature>
<feature type="region of interest" description="Disordered" evidence="1">
    <location>
        <begin position="475"/>
        <end position="507"/>
    </location>
</feature>
<evidence type="ECO:0000256" key="1">
    <source>
        <dbReference type="SAM" id="MobiDB-lite"/>
    </source>
</evidence>
<feature type="compositionally biased region" description="Polar residues" evidence="1">
    <location>
        <begin position="649"/>
        <end position="673"/>
    </location>
</feature>
<dbReference type="EMBL" id="CP144522">
    <property type="protein sequence ID" value="WWC69662.1"/>
    <property type="molecule type" value="Genomic_DNA"/>
</dbReference>
<dbReference type="Proteomes" id="UP000094020">
    <property type="component" value="Chromosome 4"/>
</dbReference>
<feature type="compositionally biased region" description="Polar residues" evidence="1">
    <location>
        <begin position="272"/>
        <end position="288"/>
    </location>
</feature>
<feature type="compositionally biased region" description="Low complexity" evidence="1">
    <location>
        <begin position="1279"/>
        <end position="1290"/>
    </location>
</feature>
<feature type="compositionally biased region" description="Polar residues" evidence="1">
    <location>
        <begin position="86"/>
        <end position="100"/>
    </location>
</feature>
<gene>
    <name evidence="2" type="ORF">I206_103605</name>
</gene>
<feature type="region of interest" description="Disordered" evidence="1">
    <location>
        <begin position="270"/>
        <end position="378"/>
    </location>
</feature>
<organism evidence="2 3">
    <name type="scientific">Kwoniella pini CBS 10737</name>
    <dbReference type="NCBI Taxonomy" id="1296096"/>
    <lineage>
        <taxon>Eukaryota</taxon>
        <taxon>Fungi</taxon>
        <taxon>Dikarya</taxon>
        <taxon>Basidiomycota</taxon>
        <taxon>Agaricomycotina</taxon>
        <taxon>Tremellomycetes</taxon>
        <taxon>Tremellales</taxon>
        <taxon>Cryptococcaceae</taxon>
        <taxon>Kwoniella</taxon>
    </lineage>
</organism>
<accession>A0AAJ8L5V9</accession>
<sequence>MSDPVDPTTADGVSPGIPIDPSRLSTQIQPAASTLASAISVNPDPVDPAVQAESSTTQAHSIPISTLEAAMSSIVEQAEIPASTSYIPNTGVNGRRASSSGGKGLNGQHRSVGPELTTPSLLSETSGGIFIPTGEPPYEPPADIIYPPDKIANPFWGDMAPQPIIENFPANSLYRPKYLPADIDDRLDKRSVWIGIEKDSSRAVYFLPPTCQCCKNPAVAQHCDRGWPKCARCVGRGVICIPGKAWGMMRPKGKRRNLKAEAAKTKPFNDVLQDTSNGGLPGPSNSPFTGIGRLSSKEKGKAPAHTYIPPPPLPSLPDENRATSMSIDQPPSLLQSKPQKKRKLSIAVEGDPKRVRRKSNRDAVGPLTHPTDLPLTRNDQAYFSRLEDNARKPPLSDMYGPCPVWAKTKSALQSAAEYLREPRSTAGASVEIGVGGVARGVILEGEVKGVQGNFWGSGRDSGTIITAIGQSRRQRSLHYPSCEPPRLTSPVNDDDHEPAIRPSSPPLNILPSVYNTEKVRINANCTSSTAQEDQKPDLDLANAGEKPEITALLMAQRARTPVAVAVAQDYSAVPFKVPRPLVVLGWFWITDAWLEPIMPDIQLFTPSQNAPAGRPEEVIWKFRFEWCTGGKQDMPWWSSNREPRQSVYLPSSATSDHTWSLSGTDRGSTTVSAPTRDVPMEMDETSNYQHTCDNCRYTSERIYETGDICLNEACSWFFGDAASNTNRIGPMTNRPAPARPRARIQPETLGLRLRPPQPTGISHDVTQAHAGREFWRGWVCDKCGSAQERYKWTGWCCEACGHSIQPPRRVYTAEDLRLPSRPVCTSARQEDGYASFPFQTQRSWSLFPLHIKVVKHSLDHDLFGNDSQVQHSLAHEGNGVNEVAGKVLRGLQVQGGNEVPLRRYTANSTTRRPVELALSPFYTYLCGSDPSPFASFPTYRTVHWQDVPPVCLDAIDLVNTRAGSMFPGQPEFGSLLIVANPPNSSTSLNPKLVMRPNTYMAILFLGSDATVRIRSGGVRHKQGELTVQHGDVIGFRAGSQGIEAALRMENFGFFCIARHARATDLNLPQTPTSDSNFSESFLSHLHARSHSQPSSSVEPLSATFPPQHDINPSRQNTPNTPIFAPKKTQSRPKSVTLPKITKLAEMNLENWYIGAYPLDQKQFLRILKPYRIHSASETGRAEETGDVREEQIMVIDQEKEEFTQIDPIPLSPLPGYDDLFPEPEPEPILPSKKSTPASKKAKASTMTPSATPTSGKKRKGPRISTSATPAGSVIDPEEGTPSLKGTTSGTKKAKGRSRKSLA</sequence>
<feature type="region of interest" description="Disordered" evidence="1">
    <location>
        <begin position="1"/>
        <end position="23"/>
    </location>
</feature>
<reference evidence="2" key="1">
    <citation type="submission" date="2013-07" db="EMBL/GenBank/DDBJ databases">
        <authorList>
            <consortium name="The Broad Institute Genome Sequencing Platform"/>
            <person name="Cuomo C."/>
            <person name="Litvintseva A."/>
            <person name="Chen Y."/>
            <person name="Heitman J."/>
            <person name="Sun S."/>
            <person name="Springer D."/>
            <person name="Dromer F."/>
            <person name="Young S.K."/>
            <person name="Zeng Q."/>
            <person name="Gargeya S."/>
            <person name="Fitzgerald M."/>
            <person name="Abouelleil A."/>
            <person name="Alvarado L."/>
            <person name="Berlin A.M."/>
            <person name="Chapman S.B."/>
            <person name="Dewar J."/>
            <person name="Goldberg J."/>
            <person name="Griggs A."/>
            <person name="Gujja S."/>
            <person name="Hansen M."/>
            <person name="Howarth C."/>
            <person name="Imamovic A."/>
            <person name="Larimer J."/>
            <person name="McCowan C."/>
            <person name="Murphy C."/>
            <person name="Pearson M."/>
            <person name="Priest M."/>
            <person name="Roberts A."/>
            <person name="Saif S."/>
            <person name="Shea T."/>
            <person name="Sykes S."/>
            <person name="Wortman J."/>
            <person name="Nusbaum C."/>
            <person name="Birren B."/>
        </authorList>
    </citation>
    <scope>NUCLEOTIDE SEQUENCE</scope>
    <source>
        <strain evidence="2">CBS 10737</strain>
    </source>
</reference>